<dbReference type="OrthoDB" id="3971593at2759"/>
<name>A0A9W8Y554_9PLEO</name>
<dbReference type="Proteomes" id="UP001140560">
    <property type="component" value="Unassembled WGS sequence"/>
</dbReference>
<organism evidence="1 2">
    <name type="scientific">Neocucurbitaria cava</name>
    <dbReference type="NCBI Taxonomy" id="798079"/>
    <lineage>
        <taxon>Eukaryota</taxon>
        <taxon>Fungi</taxon>
        <taxon>Dikarya</taxon>
        <taxon>Ascomycota</taxon>
        <taxon>Pezizomycotina</taxon>
        <taxon>Dothideomycetes</taxon>
        <taxon>Pleosporomycetidae</taxon>
        <taxon>Pleosporales</taxon>
        <taxon>Pleosporineae</taxon>
        <taxon>Cucurbitariaceae</taxon>
        <taxon>Neocucurbitaria</taxon>
    </lineage>
</organism>
<comment type="caution">
    <text evidence="1">The sequence shown here is derived from an EMBL/GenBank/DDBJ whole genome shotgun (WGS) entry which is preliminary data.</text>
</comment>
<evidence type="ECO:0000313" key="2">
    <source>
        <dbReference type="Proteomes" id="UP001140560"/>
    </source>
</evidence>
<keyword evidence="2" id="KW-1185">Reference proteome</keyword>
<dbReference type="EMBL" id="JAPEUY010000012">
    <property type="protein sequence ID" value="KAJ4367353.1"/>
    <property type="molecule type" value="Genomic_DNA"/>
</dbReference>
<proteinExistence type="predicted"/>
<evidence type="ECO:0000313" key="1">
    <source>
        <dbReference type="EMBL" id="KAJ4367353.1"/>
    </source>
</evidence>
<sequence>MALHELPLQALNKAIAHELDADKDVATYRLICSATNDAVDADNKSFWRAKFREKYALKEGTPNSKLATIYQNRAKQLRRGTGYPFFRGHKKREIDVVEILRDLIVESFQGSFELDEYGRPLCKNQTRLINFVLNSKILLNDRRPPPPGRGEPAEANPMLAAVKLMCSHFLFSLEHMKHYVFAIEQSQRAVYLSTSAAPIYKGPRLSMLNMDWLLHCLNFFRHHMMNEDAATLFGNVNTLSATQKPSAWRQHLQQGAPLGRHWKGTYAFLDPPEIKKIRKLRPSEVGDECFIDKNVEEGRIQTLQLDFVQEGQPQLKWPAIFEERLGSLRYTQPPLTTQGRSKPKKVGDDSAALKNVQFIGHGEDLDDDFNAIGWLNPLPPQAGIPGWQRITFMKHFMDDFDQVDQDNLWAYEGVVLPGGRIILGRWWYASDEVNFSTDYNGPFILWAVDPEPKLGDGDSDDD</sequence>
<accession>A0A9W8Y554</accession>
<gene>
    <name evidence="1" type="ORF">N0V83_006934</name>
</gene>
<dbReference type="AlphaFoldDB" id="A0A9W8Y554"/>
<reference evidence="1" key="1">
    <citation type="submission" date="2022-10" db="EMBL/GenBank/DDBJ databases">
        <title>Tapping the CABI collections for fungal endophytes: first genome assemblies for Collariella, Neodidymelliopsis, Ascochyta clinopodiicola, Didymella pomorum, Didymosphaeria variabile, Neocosmospora piperis and Neocucurbitaria cava.</title>
        <authorList>
            <person name="Hill R."/>
        </authorList>
    </citation>
    <scope>NUCLEOTIDE SEQUENCE</scope>
    <source>
        <strain evidence="1">IMI 356814</strain>
    </source>
</reference>
<protein>
    <submittedName>
        <fullName evidence="1">Uncharacterized protein</fullName>
    </submittedName>
</protein>